<keyword evidence="5 8" id="KW-1133">Transmembrane helix</keyword>
<dbReference type="Pfam" id="PF01130">
    <property type="entry name" value="CD36"/>
    <property type="match status" value="1"/>
</dbReference>
<dbReference type="GO" id="GO:0005737">
    <property type="term" value="C:cytoplasm"/>
    <property type="evidence" value="ECO:0007669"/>
    <property type="project" value="TreeGrafter"/>
</dbReference>
<comment type="subcellular location">
    <subcellularLocation>
        <location evidence="1">Cell membrane</location>
    </subcellularLocation>
</comment>
<evidence type="ECO:0000256" key="5">
    <source>
        <dbReference type="ARBA" id="ARBA00022989"/>
    </source>
</evidence>
<evidence type="ECO:0000313" key="9">
    <source>
        <dbReference type="EMBL" id="KAK4878304.1"/>
    </source>
</evidence>
<proteinExistence type="inferred from homology"/>
<dbReference type="GO" id="GO:0005044">
    <property type="term" value="F:scavenger receptor activity"/>
    <property type="evidence" value="ECO:0007669"/>
    <property type="project" value="TreeGrafter"/>
</dbReference>
<keyword evidence="10" id="KW-1185">Reference proteome</keyword>
<comment type="similarity">
    <text evidence="2">Belongs to the CD36 family.</text>
</comment>
<dbReference type="Proteomes" id="UP001353858">
    <property type="component" value="Unassembled WGS sequence"/>
</dbReference>
<name>A0AAN7P726_9COLE</name>
<dbReference type="GO" id="GO:0005886">
    <property type="term" value="C:plasma membrane"/>
    <property type="evidence" value="ECO:0007669"/>
    <property type="project" value="UniProtKB-SubCell"/>
</dbReference>
<keyword evidence="6 8" id="KW-0472">Membrane</keyword>
<evidence type="ECO:0000313" key="10">
    <source>
        <dbReference type="Proteomes" id="UP001353858"/>
    </source>
</evidence>
<comment type="caution">
    <text evidence="9">The sequence shown here is derived from an EMBL/GenBank/DDBJ whole genome shotgun (WGS) entry which is preliminary data.</text>
</comment>
<evidence type="ECO:0000256" key="8">
    <source>
        <dbReference type="SAM" id="Phobius"/>
    </source>
</evidence>
<organism evidence="9 10">
    <name type="scientific">Aquatica leii</name>
    <dbReference type="NCBI Taxonomy" id="1421715"/>
    <lineage>
        <taxon>Eukaryota</taxon>
        <taxon>Metazoa</taxon>
        <taxon>Ecdysozoa</taxon>
        <taxon>Arthropoda</taxon>
        <taxon>Hexapoda</taxon>
        <taxon>Insecta</taxon>
        <taxon>Pterygota</taxon>
        <taxon>Neoptera</taxon>
        <taxon>Endopterygota</taxon>
        <taxon>Coleoptera</taxon>
        <taxon>Polyphaga</taxon>
        <taxon>Elateriformia</taxon>
        <taxon>Elateroidea</taxon>
        <taxon>Lampyridae</taxon>
        <taxon>Luciolinae</taxon>
        <taxon>Aquatica</taxon>
    </lineage>
</organism>
<keyword evidence="3" id="KW-1003">Cell membrane</keyword>
<evidence type="ECO:0000256" key="3">
    <source>
        <dbReference type="ARBA" id="ARBA00022475"/>
    </source>
</evidence>
<sequence length="583" mass="66325">MKDIVTNWNKLLGRTYSSVNTNTNHKVRKTDDCSVNSPRNVALNLLHGNFRSILTITFFGLIAFGSGLFILLAQPYDVLFRLKCVFSDGGEIFEMWRKPPVELYLRVFLFNVTNKDAFLNGEEKLRVEEVGPYVYKEMLSHEEIEFNENDTLTAIPKHPLVWVPELSEGRQEDDQLVLPHIALLSIAQVVSTSSFITRLGLNMVIRQTDSQPLVQMSAKEFMFGYHSTLMALGYRFLPTWINFEKLGLIDRMYDFDGDFETVFTGADDISKTGLLDTYRGSTSLSQWSGVCGNINKASDGTKFPGDIKPNDTLLFFRKSMCRALTMVRVNTTVASGLQGYVYNFEDNANDNGKYRPENSCFCNGDACLPAGLLDVHGCYYGFPIATSYPHFLEADPAVRQHVDGSNPDPAKHKSYFIIEPKSGLPLEVAARFQINMVFGDLESMAHVDQFSNMVLPLLWTDTRLYNLPDHLQTHFKMYLNVLPVVEVASMYSSFVLGGILLIVAIYKYLQKVKKVSQICKPTWNDDCTEEDATRKFTRSLSYNTMRRESLTDKELKNYYSSLVTPLNQDITWEEFQSLKEDDV</sequence>
<evidence type="ECO:0000256" key="6">
    <source>
        <dbReference type="ARBA" id="ARBA00023136"/>
    </source>
</evidence>
<dbReference type="EMBL" id="JARPUR010000004">
    <property type="protein sequence ID" value="KAK4878304.1"/>
    <property type="molecule type" value="Genomic_DNA"/>
</dbReference>
<keyword evidence="7" id="KW-0325">Glycoprotein</keyword>
<evidence type="ECO:0000256" key="4">
    <source>
        <dbReference type="ARBA" id="ARBA00022692"/>
    </source>
</evidence>
<dbReference type="AlphaFoldDB" id="A0AAN7P726"/>
<reference evidence="10" key="1">
    <citation type="submission" date="2023-01" db="EMBL/GenBank/DDBJ databases">
        <title>Key to firefly adult light organ development and bioluminescence: homeobox transcription factors regulate luciferase expression and transportation to peroxisome.</title>
        <authorList>
            <person name="Fu X."/>
        </authorList>
    </citation>
    <scope>NUCLEOTIDE SEQUENCE [LARGE SCALE GENOMIC DNA]</scope>
</reference>
<keyword evidence="4 8" id="KW-0812">Transmembrane</keyword>
<dbReference type="PANTHER" id="PTHR11923:SF67">
    <property type="entry name" value="RE68569P"/>
    <property type="match status" value="1"/>
</dbReference>
<dbReference type="InterPro" id="IPR002159">
    <property type="entry name" value="CD36_fam"/>
</dbReference>
<evidence type="ECO:0000256" key="1">
    <source>
        <dbReference type="ARBA" id="ARBA00004236"/>
    </source>
</evidence>
<feature type="transmembrane region" description="Helical" evidence="8">
    <location>
        <begin position="53"/>
        <end position="73"/>
    </location>
</feature>
<evidence type="ECO:0000256" key="2">
    <source>
        <dbReference type="ARBA" id="ARBA00010532"/>
    </source>
</evidence>
<evidence type="ECO:0000256" key="7">
    <source>
        <dbReference type="ARBA" id="ARBA00023180"/>
    </source>
</evidence>
<accession>A0AAN7P726</accession>
<gene>
    <name evidence="9" type="ORF">RN001_010810</name>
</gene>
<dbReference type="PRINTS" id="PR01609">
    <property type="entry name" value="CD36FAMILY"/>
</dbReference>
<evidence type="ECO:0008006" key="11">
    <source>
        <dbReference type="Google" id="ProtNLM"/>
    </source>
</evidence>
<protein>
    <recommendedName>
        <fullName evidence="11">Scavenger receptor class B member 1</fullName>
    </recommendedName>
</protein>
<feature type="transmembrane region" description="Helical" evidence="8">
    <location>
        <begin position="490"/>
        <end position="509"/>
    </location>
</feature>
<dbReference type="PANTHER" id="PTHR11923">
    <property type="entry name" value="SCAVENGER RECEPTOR CLASS B TYPE-1 SR-B1"/>
    <property type="match status" value="1"/>
</dbReference>